<proteinExistence type="predicted"/>
<dbReference type="SUPFAM" id="SSF52540">
    <property type="entry name" value="P-loop containing nucleoside triphosphate hydrolases"/>
    <property type="match status" value="1"/>
</dbReference>
<dbReference type="EMBL" id="MN739514">
    <property type="protein sequence ID" value="QHT09732.1"/>
    <property type="molecule type" value="Genomic_DNA"/>
</dbReference>
<sequence>MSKIIIHISGASGSGKTFLGNQLKEKFGKKIIVKDLDDLRDEFIRIFYGDKKWTYINEKEYQNFIDTFIDKQKKPIVFVGLNDNTVYGKNKSLYYDLHSYYNYYIDIDHMLIVKQKCLRLLDYIQYDEMAMRDLIENNQLFVKMFSQAVKRECSAKETIKINNKWKKDYEKQGYKLMSREHIFKNVSKILHH</sequence>
<name>A0A6C0CZY2_9ZZZZ</name>
<protein>
    <recommendedName>
        <fullName evidence="2">Zeta toxin domain-containing protein</fullName>
    </recommendedName>
</protein>
<evidence type="ECO:0000313" key="1">
    <source>
        <dbReference type="EMBL" id="QHT09732.1"/>
    </source>
</evidence>
<dbReference type="Gene3D" id="3.40.50.300">
    <property type="entry name" value="P-loop containing nucleotide triphosphate hydrolases"/>
    <property type="match status" value="1"/>
</dbReference>
<accession>A0A6C0CZY2</accession>
<dbReference type="AlphaFoldDB" id="A0A6C0CZY2"/>
<organism evidence="1">
    <name type="scientific">viral metagenome</name>
    <dbReference type="NCBI Taxonomy" id="1070528"/>
    <lineage>
        <taxon>unclassified sequences</taxon>
        <taxon>metagenomes</taxon>
        <taxon>organismal metagenomes</taxon>
    </lineage>
</organism>
<reference evidence="1" key="1">
    <citation type="journal article" date="2020" name="Nature">
        <title>Giant virus diversity and host interactions through global metagenomics.</title>
        <authorList>
            <person name="Schulz F."/>
            <person name="Roux S."/>
            <person name="Paez-Espino D."/>
            <person name="Jungbluth S."/>
            <person name="Walsh D.A."/>
            <person name="Denef V.J."/>
            <person name="McMahon K.D."/>
            <person name="Konstantinidis K.T."/>
            <person name="Eloe-Fadrosh E.A."/>
            <person name="Kyrpides N.C."/>
            <person name="Woyke T."/>
        </authorList>
    </citation>
    <scope>NUCLEOTIDE SEQUENCE</scope>
    <source>
        <strain evidence="1">GVMAG-M-3300023174-102</strain>
    </source>
</reference>
<evidence type="ECO:0008006" key="2">
    <source>
        <dbReference type="Google" id="ProtNLM"/>
    </source>
</evidence>
<dbReference type="InterPro" id="IPR027417">
    <property type="entry name" value="P-loop_NTPase"/>
</dbReference>